<dbReference type="InterPro" id="IPR002347">
    <property type="entry name" value="SDR_fam"/>
</dbReference>
<dbReference type="Pfam" id="PF00106">
    <property type="entry name" value="adh_short"/>
    <property type="match status" value="1"/>
</dbReference>
<keyword evidence="5" id="KW-1185">Reference proteome</keyword>
<dbReference type="Proteomes" id="UP000664132">
    <property type="component" value="Unassembled WGS sequence"/>
</dbReference>
<organism evidence="4 5">
    <name type="scientific">Cadophora malorum</name>
    <dbReference type="NCBI Taxonomy" id="108018"/>
    <lineage>
        <taxon>Eukaryota</taxon>
        <taxon>Fungi</taxon>
        <taxon>Dikarya</taxon>
        <taxon>Ascomycota</taxon>
        <taxon>Pezizomycotina</taxon>
        <taxon>Leotiomycetes</taxon>
        <taxon>Helotiales</taxon>
        <taxon>Ploettnerulaceae</taxon>
        <taxon>Cadophora</taxon>
    </lineage>
</organism>
<proteinExistence type="inferred from homology"/>
<dbReference type="PANTHER" id="PTHR43976">
    <property type="entry name" value="SHORT CHAIN DEHYDROGENASE"/>
    <property type="match status" value="1"/>
</dbReference>
<dbReference type="SUPFAM" id="SSF51735">
    <property type="entry name" value="NAD(P)-binding Rossmann-fold domains"/>
    <property type="match status" value="1"/>
</dbReference>
<dbReference type="OrthoDB" id="1274115at2759"/>
<name>A0A8H7T3M3_9HELO</name>
<reference evidence="4" key="1">
    <citation type="submission" date="2021-02" db="EMBL/GenBank/DDBJ databases">
        <title>Genome sequence Cadophora malorum strain M34.</title>
        <authorList>
            <person name="Stefanovic E."/>
            <person name="Vu D."/>
            <person name="Scully C."/>
            <person name="Dijksterhuis J."/>
            <person name="Roader J."/>
            <person name="Houbraken J."/>
        </authorList>
    </citation>
    <scope>NUCLEOTIDE SEQUENCE</scope>
    <source>
        <strain evidence="4">M34</strain>
    </source>
</reference>
<feature type="coiled-coil region" evidence="3">
    <location>
        <begin position="166"/>
        <end position="193"/>
    </location>
</feature>
<comment type="similarity">
    <text evidence="1">Belongs to the short-chain dehydrogenases/reductases (SDR) family.</text>
</comment>
<evidence type="ECO:0000313" key="4">
    <source>
        <dbReference type="EMBL" id="KAG4411636.1"/>
    </source>
</evidence>
<dbReference type="Gene3D" id="3.40.50.720">
    <property type="entry name" value="NAD(P)-binding Rossmann-like Domain"/>
    <property type="match status" value="1"/>
</dbReference>
<keyword evidence="2" id="KW-0560">Oxidoreductase</keyword>
<gene>
    <name evidence="4" type="ORF">IFR04_015235</name>
</gene>
<sequence>MPRVFSITGTSTGFGNNLNFLVLKLDVTQLSDIDSAFKFTLEKFERVDVVGNNAGFGLSGAFEELADDKIKKQMEVNLFGLINVTRKAMEVMREQKPSGGLIQQVTSVDGFSAKRHPAYDHIDTKRNKEARNGTQSGDPAKAARAMYELAINNDPPLRITLGSDGFTEITEKVEKYKENLKNYEKISKSTNIEE</sequence>
<dbReference type="PANTHER" id="PTHR43976:SF16">
    <property type="entry name" value="SHORT-CHAIN DEHYDROGENASE_REDUCTASE FAMILY PROTEIN"/>
    <property type="match status" value="1"/>
</dbReference>
<dbReference type="InterPro" id="IPR051911">
    <property type="entry name" value="SDR_oxidoreductase"/>
</dbReference>
<dbReference type="EMBL" id="JAFJYH010000453">
    <property type="protein sequence ID" value="KAG4411636.1"/>
    <property type="molecule type" value="Genomic_DNA"/>
</dbReference>
<keyword evidence="3" id="KW-0175">Coiled coil</keyword>
<evidence type="ECO:0000313" key="5">
    <source>
        <dbReference type="Proteomes" id="UP000664132"/>
    </source>
</evidence>
<dbReference type="AlphaFoldDB" id="A0A8H7T3M3"/>
<evidence type="ECO:0000256" key="2">
    <source>
        <dbReference type="ARBA" id="ARBA00023002"/>
    </source>
</evidence>
<dbReference type="InterPro" id="IPR036291">
    <property type="entry name" value="NAD(P)-bd_dom_sf"/>
</dbReference>
<evidence type="ECO:0000256" key="1">
    <source>
        <dbReference type="ARBA" id="ARBA00006484"/>
    </source>
</evidence>
<accession>A0A8H7T3M3</accession>
<dbReference type="GO" id="GO:0016491">
    <property type="term" value="F:oxidoreductase activity"/>
    <property type="evidence" value="ECO:0007669"/>
    <property type="project" value="UniProtKB-KW"/>
</dbReference>
<evidence type="ECO:0000256" key="3">
    <source>
        <dbReference type="SAM" id="Coils"/>
    </source>
</evidence>
<protein>
    <submittedName>
        <fullName evidence="4">Uncharacterized protein</fullName>
    </submittedName>
</protein>
<comment type="caution">
    <text evidence="4">The sequence shown here is derived from an EMBL/GenBank/DDBJ whole genome shotgun (WGS) entry which is preliminary data.</text>
</comment>